<name>A0ABS3VP10_MICEH</name>
<dbReference type="Pfam" id="PF13400">
    <property type="entry name" value="Tad"/>
    <property type="match status" value="1"/>
</dbReference>
<comment type="caution">
    <text evidence="4">The sequence shown here is derived from an EMBL/GenBank/DDBJ whole genome shotgun (WGS) entry which is preliminary data.</text>
</comment>
<dbReference type="RefSeq" id="WP_208812981.1">
    <property type="nucleotide sequence ID" value="NZ_WVUH01000057.1"/>
</dbReference>
<feature type="domain" description="Putative Flp pilus-assembly TadG-like N-terminal" evidence="3">
    <location>
        <begin position="49"/>
        <end position="90"/>
    </location>
</feature>
<protein>
    <recommendedName>
        <fullName evidence="3">Putative Flp pilus-assembly TadG-like N-terminal domain-containing protein</fullName>
    </recommendedName>
</protein>
<dbReference type="InterPro" id="IPR028087">
    <property type="entry name" value="Tad_N"/>
</dbReference>
<evidence type="ECO:0000256" key="2">
    <source>
        <dbReference type="SAM" id="Phobius"/>
    </source>
</evidence>
<dbReference type="Proteomes" id="UP000823521">
    <property type="component" value="Unassembled WGS sequence"/>
</dbReference>
<dbReference type="EMBL" id="WVUH01000057">
    <property type="protein sequence ID" value="MBO4206232.1"/>
    <property type="molecule type" value="Genomic_DNA"/>
</dbReference>
<evidence type="ECO:0000313" key="4">
    <source>
        <dbReference type="EMBL" id="MBO4206232.1"/>
    </source>
</evidence>
<evidence type="ECO:0000256" key="1">
    <source>
        <dbReference type="SAM" id="MobiDB-lite"/>
    </source>
</evidence>
<keyword evidence="2" id="KW-0812">Transmembrane</keyword>
<feature type="compositionally biased region" description="Basic and acidic residues" evidence="1">
    <location>
        <begin position="9"/>
        <end position="25"/>
    </location>
</feature>
<feature type="transmembrane region" description="Helical" evidence="2">
    <location>
        <begin position="43"/>
        <end position="65"/>
    </location>
</feature>
<organism evidence="4 5">
    <name type="scientific">Micromonospora echinofusca</name>
    <dbReference type="NCBI Taxonomy" id="47858"/>
    <lineage>
        <taxon>Bacteria</taxon>
        <taxon>Bacillati</taxon>
        <taxon>Actinomycetota</taxon>
        <taxon>Actinomycetes</taxon>
        <taxon>Micromonosporales</taxon>
        <taxon>Micromonosporaceae</taxon>
        <taxon>Micromonospora</taxon>
    </lineage>
</organism>
<gene>
    <name evidence="4" type="ORF">GSF22_09465</name>
</gene>
<proteinExistence type="predicted"/>
<evidence type="ECO:0000259" key="3">
    <source>
        <dbReference type="Pfam" id="PF13400"/>
    </source>
</evidence>
<reference evidence="4 5" key="1">
    <citation type="submission" date="2019-12" db="EMBL/GenBank/DDBJ databases">
        <title>Whole genome sequencing of endophytic Actinobacterium Micromonospora sp. MPMI6T.</title>
        <authorList>
            <person name="Evv R."/>
            <person name="Podile A.R."/>
        </authorList>
    </citation>
    <scope>NUCLEOTIDE SEQUENCE [LARGE SCALE GENOMIC DNA]</scope>
    <source>
        <strain evidence="4 5">MPMI6</strain>
    </source>
</reference>
<keyword evidence="5" id="KW-1185">Reference proteome</keyword>
<keyword evidence="2" id="KW-1133">Transmembrane helix</keyword>
<feature type="region of interest" description="Disordered" evidence="1">
    <location>
        <begin position="1"/>
        <end position="25"/>
    </location>
</feature>
<keyword evidence="2" id="KW-0472">Membrane</keyword>
<evidence type="ECO:0000313" key="5">
    <source>
        <dbReference type="Proteomes" id="UP000823521"/>
    </source>
</evidence>
<sequence>MSALTAPQRSDREEQPLHQADRQEQPLRRSRIFRRLRGDDQGAAGTVFTILLAGGVLLGMLALVVDVGQLYAEREELQTGADAAALAVAKACADDLADCTDVNRTTIASDYAAGRNARDGAADVRICGNVPGLADLVSCDDVPAPDNLTRCIGDPPDDQRYLEVRTTTALPDGSTLLPPSFAQTLAGNGGYEGATVAACARVSWGAPRAGLAVTFSQCEWNRATDNGTDFPPAPPYPPNDVPAAGYEVVLTLHDAQGNPDCPAGPPGWDRPGGFGWLDDGSSADCNTATFTADPGSDVPAACVDVLDPITDSAATAKVLFVPIYRKVTGTGRNTRYEIASMEAFVPTGYFFGAGRGKQKRSWLTGQAHCGGQQRCIYGYFVDVRVPGPVDIGDLDTVGATVITLIG</sequence>
<accession>A0ABS3VP10</accession>